<evidence type="ECO:0000313" key="2">
    <source>
        <dbReference type="EMBL" id="CAB4644088.1"/>
    </source>
</evidence>
<dbReference type="InterPro" id="IPR008972">
    <property type="entry name" value="Cupredoxin"/>
</dbReference>
<keyword evidence="1" id="KW-0812">Transmembrane</keyword>
<dbReference type="EMBL" id="CAEZWJ010000002">
    <property type="protein sequence ID" value="CAB4644088.1"/>
    <property type="molecule type" value="Genomic_DNA"/>
</dbReference>
<accession>A0A6J6K5C9</accession>
<gene>
    <name evidence="2" type="ORF">UFOPK2214_00116</name>
</gene>
<dbReference type="AlphaFoldDB" id="A0A6J6K5C9"/>
<name>A0A6J6K5C9_9ZZZZ</name>
<dbReference type="Gene3D" id="2.60.40.420">
    <property type="entry name" value="Cupredoxins - blue copper proteins"/>
    <property type="match status" value="1"/>
</dbReference>
<protein>
    <submittedName>
        <fullName evidence="2">Unannotated protein</fullName>
    </submittedName>
</protein>
<keyword evidence="1" id="KW-0472">Membrane</keyword>
<feature type="transmembrane region" description="Helical" evidence="1">
    <location>
        <begin position="15"/>
        <end position="37"/>
    </location>
</feature>
<reference evidence="2" key="1">
    <citation type="submission" date="2020-05" db="EMBL/GenBank/DDBJ databases">
        <authorList>
            <person name="Chiriac C."/>
            <person name="Salcher M."/>
            <person name="Ghai R."/>
            <person name="Kavagutti S V."/>
        </authorList>
    </citation>
    <scope>NUCLEOTIDE SEQUENCE</scope>
</reference>
<proteinExistence type="predicted"/>
<keyword evidence="1" id="KW-1133">Transmembrane helix</keyword>
<dbReference type="SUPFAM" id="SSF49503">
    <property type="entry name" value="Cupredoxins"/>
    <property type="match status" value="1"/>
</dbReference>
<organism evidence="2">
    <name type="scientific">freshwater metagenome</name>
    <dbReference type="NCBI Taxonomy" id="449393"/>
    <lineage>
        <taxon>unclassified sequences</taxon>
        <taxon>metagenomes</taxon>
        <taxon>ecological metagenomes</taxon>
    </lineage>
</organism>
<evidence type="ECO:0000256" key="1">
    <source>
        <dbReference type="SAM" id="Phobius"/>
    </source>
</evidence>
<sequence length="129" mass="13764">MTDEETVAPKKGSNAGMMTAILLVVLIPLIVFLVVMIRPDPTTYRFTIANGTRATMDAGQTVANPLPPALTVKVGDSIEVINNDTAPHTYAFLVLRPGETGRYTFRNIGVFSGTCTVGDHKDVSITVVG</sequence>